<reference evidence="16 17" key="1">
    <citation type="submission" date="2020-05" db="EMBL/GenBank/DDBJ databases">
        <title>Complete genome of Desulfobulbus oligotrophicus.</title>
        <authorList>
            <person name="Podar M."/>
        </authorList>
    </citation>
    <scope>NUCLEOTIDE SEQUENCE [LARGE SCALE GENOMIC DNA]</scope>
    <source>
        <strain evidence="16 17">Prop6</strain>
    </source>
</reference>
<keyword evidence="6 16" id="KW-0808">Transferase</keyword>
<accession>A0A7T5VBH2</accession>
<dbReference type="Pfam" id="PF01648">
    <property type="entry name" value="ACPS"/>
    <property type="match status" value="1"/>
</dbReference>
<evidence type="ECO:0000256" key="6">
    <source>
        <dbReference type="ARBA" id="ARBA00022679"/>
    </source>
</evidence>
<dbReference type="Pfam" id="PF17837">
    <property type="entry name" value="4PPT_N"/>
    <property type="match status" value="1"/>
</dbReference>
<keyword evidence="13" id="KW-0479">Metal-binding</keyword>
<evidence type="ECO:0000256" key="11">
    <source>
        <dbReference type="ARBA" id="ARBA00049191"/>
    </source>
</evidence>
<keyword evidence="17" id="KW-1185">Reference proteome</keyword>
<dbReference type="GO" id="GO:0000287">
    <property type="term" value="F:magnesium ion binding"/>
    <property type="evidence" value="ECO:0007669"/>
    <property type="project" value="InterPro"/>
</dbReference>
<evidence type="ECO:0000256" key="1">
    <source>
        <dbReference type="ARBA" id="ARBA00003937"/>
    </source>
</evidence>
<comment type="catalytic activity">
    <reaction evidence="11">
        <text>apo-[peptidyl-carrier protein] + CoA = holo-[peptidyl-carrier protein] + adenosine 3',5'-bisphosphate + H(+)</text>
        <dbReference type="Rhea" id="RHEA:46228"/>
        <dbReference type="Rhea" id="RHEA-COMP:11479"/>
        <dbReference type="Rhea" id="RHEA-COMP:11480"/>
        <dbReference type="ChEBI" id="CHEBI:15378"/>
        <dbReference type="ChEBI" id="CHEBI:29999"/>
        <dbReference type="ChEBI" id="CHEBI:57287"/>
        <dbReference type="ChEBI" id="CHEBI:58343"/>
        <dbReference type="ChEBI" id="CHEBI:64479"/>
    </reaction>
</comment>
<dbReference type="PRINTS" id="PR01399">
    <property type="entry name" value="ENTSNTHTASED"/>
</dbReference>
<evidence type="ECO:0000256" key="5">
    <source>
        <dbReference type="ARBA" id="ARBA00019087"/>
    </source>
</evidence>
<feature type="binding site" evidence="12">
    <location>
        <position position="201"/>
    </location>
    <ligand>
        <name>CoA</name>
        <dbReference type="ChEBI" id="CHEBI:57287"/>
    </ligand>
</feature>
<protein>
    <recommendedName>
        <fullName evidence="5">Enterobactin synthase component D</fullName>
    </recommendedName>
    <alternativeName>
        <fullName evidence="8">4'-phosphopantetheinyl transferase EntD</fullName>
    </alternativeName>
    <alternativeName>
        <fullName evidence="9">Enterochelin synthase D</fullName>
    </alternativeName>
</protein>
<comment type="similarity">
    <text evidence="3">Belongs to the P-Pant transferase superfamily. EntD family.</text>
</comment>
<feature type="binding site" evidence="12">
    <location>
        <position position="154"/>
    </location>
    <ligand>
        <name>CoA</name>
        <dbReference type="ChEBI" id="CHEBI:57287"/>
    </ligand>
</feature>
<keyword evidence="7" id="KW-0259">Enterobactin biosynthesis</keyword>
<feature type="binding site" evidence="12">
    <location>
        <position position="197"/>
    </location>
    <ligand>
        <name>CoA</name>
        <dbReference type="ChEBI" id="CHEBI:57287"/>
    </ligand>
</feature>
<evidence type="ECO:0000256" key="13">
    <source>
        <dbReference type="PIRSR" id="PIRSR603542-2"/>
    </source>
</evidence>
<evidence type="ECO:0000256" key="4">
    <source>
        <dbReference type="ARBA" id="ARBA00011503"/>
    </source>
</evidence>
<comment type="catalytic activity">
    <reaction evidence="10">
        <text>apo-[aryl-carrier protein] + CoA = holo-[aryl-carrier protein] + adenosine 3',5'-bisphosphate + H(+)</text>
        <dbReference type="Rhea" id="RHEA:48404"/>
        <dbReference type="Rhea" id="RHEA-COMP:15903"/>
        <dbReference type="Rhea" id="RHEA-COMP:17557"/>
        <dbReference type="ChEBI" id="CHEBI:15378"/>
        <dbReference type="ChEBI" id="CHEBI:29999"/>
        <dbReference type="ChEBI" id="CHEBI:57287"/>
        <dbReference type="ChEBI" id="CHEBI:58343"/>
        <dbReference type="ChEBI" id="CHEBI:64479"/>
    </reaction>
</comment>
<gene>
    <name evidence="16" type="ORF">HP555_02450</name>
</gene>
<dbReference type="GO" id="GO:0009366">
    <property type="term" value="C:enterobactin synthetase complex"/>
    <property type="evidence" value="ECO:0007669"/>
    <property type="project" value="InterPro"/>
</dbReference>
<comment type="subunit">
    <text evidence="4">EntB, EntD, EntE, and EntF form a multienzyme complex called enterobactin synthase.</text>
</comment>
<comment type="pathway">
    <text evidence="2">Siderophore biosynthesis; enterobactin biosynthesis.</text>
</comment>
<keyword evidence="13" id="KW-0460">Magnesium</keyword>
<dbReference type="InterPro" id="IPR037143">
    <property type="entry name" value="4-PPantetheinyl_Trfase_dom_sf"/>
</dbReference>
<evidence type="ECO:0000256" key="7">
    <source>
        <dbReference type="ARBA" id="ARBA00023191"/>
    </source>
</evidence>
<evidence type="ECO:0000256" key="2">
    <source>
        <dbReference type="ARBA" id="ARBA00004993"/>
    </source>
</evidence>
<dbReference type="EMBL" id="CP054140">
    <property type="protein sequence ID" value="QQG64802.1"/>
    <property type="molecule type" value="Genomic_DNA"/>
</dbReference>
<evidence type="ECO:0000256" key="3">
    <source>
        <dbReference type="ARBA" id="ARBA00008342"/>
    </source>
</evidence>
<dbReference type="InterPro" id="IPR041354">
    <property type="entry name" value="4PPT_N"/>
</dbReference>
<feature type="binding site" evidence="12">
    <location>
        <position position="87"/>
    </location>
    <ligand>
        <name>CoA</name>
        <dbReference type="ChEBI" id="CHEBI:57287"/>
    </ligand>
</feature>
<feature type="domain" description="4'-phosphopantetheinyl transferase" evidence="14">
    <location>
        <begin position="150"/>
        <end position="237"/>
    </location>
</feature>
<evidence type="ECO:0000313" key="16">
    <source>
        <dbReference type="EMBL" id="QQG64802.1"/>
    </source>
</evidence>
<dbReference type="Gene3D" id="3.90.470.20">
    <property type="entry name" value="4'-phosphopantetheinyl transferase domain"/>
    <property type="match status" value="1"/>
</dbReference>
<proteinExistence type="inferred from homology"/>
<comment type="cofactor">
    <cofactor evidence="13">
        <name>Mg(2+)</name>
        <dbReference type="ChEBI" id="CHEBI:18420"/>
    </cofactor>
</comment>
<dbReference type="GO" id="GO:0008897">
    <property type="term" value="F:holo-[acyl-carrier-protein] synthase activity"/>
    <property type="evidence" value="ECO:0007669"/>
    <property type="project" value="InterPro"/>
</dbReference>
<name>A0A7T5VBH2_9BACT</name>
<feature type="domain" description="4'-phosphopantetheinyl transferase N-terminal" evidence="15">
    <location>
        <begin position="76"/>
        <end position="145"/>
    </location>
</feature>
<evidence type="ECO:0000256" key="9">
    <source>
        <dbReference type="ARBA" id="ARBA00031996"/>
    </source>
</evidence>
<dbReference type="GO" id="GO:0009239">
    <property type="term" value="P:enterobactin biosynthetic process"/>
    <property type="evidence" value="ECO:0007669"/>
    <property type="project" value="UniProtKB-UniPathway"/>
</dbReference>
<dbReference type="RefSeq" id="WP_199263634.1">
    <property type="nucleotide sequence ID" value="NZ_CP054140.1"/>
</dbReference>
<dbReference type="UniPathway" id="UPA00017"/>
<feature type="binding site" evidence="13">
    <location>
        <position position="154"/>
    </location>
    <ligand>
        <name>Mg(2+)</name>
        <dbReference type="ChEBI" id="CHEBI:18420"/>
    </ligand>
</feature>
<dbReference type="KEGG" id="dog:HP555_02450"/>
<dbReference type="AlphaFoldDB" id="A0A7T5VBH2"/>
<comment type="function">
    <text evidence="1">Involved in the biosynthesis of the siderophore enterobactin (enterochelin), which is a macrocyclic trimeric lactone of N-(2,3-dihydroxybenzoyl)-serine. The serine trilactone serves as a scaffolding for the three catechol functionalities that provide hexadentate coordination for the tightly ligated iron(2+) atoms. Plays an essential role in the assembly of the enterobactin by catalyzing the transfer of the 4'-phosphopantetheine (Ppant) moiety from coenzyme A to the apo-domains of both EntB (ArCP domain) and EntF (PCP domain) to yield their holo-forms which make them competent for the activation of 2,3-dihydroxybenzoate (DHB) and L-serine, respectively.</text>
</comment>
<dbReference type="Proteomes" id="UP000596092">
    <property type="component" value="Chromosome"/>
</dbReference>
<evidence type="ECO:0000256" key="12">
    <source>
        <dbReference type="PIRSR" id="PIRSR603542-1"/>
    </source>
</evidence>
<organism evidence="16 17">
    <name type="scientific">Desulfobulbus oligotrophicus</name>
    <dbReference type="NCBI Taxonomy" id="1909699"/>
    <lineage>
        <taxon>Bacteria</taxon>
        <taxon>Pseudomonadati</taxon>
        <taxon>Thermodesulfobacteriota</taxon>
        <taxon>Desulfobulbia</taxon>
        <taxon>Desulfobulbales</taxon>
        <taxon>Desulfobulbaceae</taxon>
        <taxon>Desulfobulbus</taxon>
    </lineage>
</organism>
<dbReference type="InterPro" id="IPR008278">
    <property type="entry name" value="4-PPantetheinyl_Trfase_dom"/>
</dbReference>
<sequence>MKTTTYPSSTRHYLEVLLADIRTISTRWQMFAPFSCYLALLNLHLLRPLLERDRTENLLTCLLSPAELNIFHGFSYDKRQLEWLGGRIAAKYALQAMSCSTTPAPHMYSILPDRHGRPHIAQKPTGCPAVTVSIAHSSGYAAALACSKGSCGVDIQQKTPTLYRVQKRFAQKEELQAFDPSPLPPLTRLGLLWSAKEAVKKCFLPDHPSFLSAIRFTSAYSEQNNKIWIGQCSLSHTAHDHATVRMGEMDQHLIACTWGENNA</sequence>
<dbReference type="SUPFAM" id="SSF56214">
    <property type="entry name" value="4'-phosphopantetheinyl transferase"/>
    <property type="match status" value="2"/>
</dbReference>
<evidence type="ECO:0000313" key="17">
    <source>
        <dbReference type="Proteomes" id="UP000596092"/>
    </source>
</evidence>
<evidence type="ECO:0000256" key="10">
    <source>
        <dbReference type="ARBA" id="ARBA00049176"/>
    </source>
</evidence>
<evidence type="ECO:0000259" key="15">
    <source>
        <dbReference type="Pfam" id="PF17837"/>
    </source>
</evidence>
<feature type="binding site" evidence="13">
    <location>
        <position position="155"/>
    </location>
    <ligand>
        <name>Mg(2+)</name>
        <dbReference type="ChEBI" id="CHEBI:18420"/>
    </ligand>
</feature>
<evidence type="ECO:0000256" key="8">
    <source>
        <dbReference type="ARBA" id="ARBA00029894"/>
    </source>
</evidence>
<evidence type="ECO:0000259" key="14">
    <source>
        <dbReference type="Pfam" id="PF01648"/>
    </source>
</evidence>
<feature type="binding site" evidence="12">
    <location>
        <position position="79"/>
    </location>
    <ligand>
        <name>CoA</name>
        <dbReference type="ChEBI" id="CHEBI:57287"/>
    </ligand>
</feature>
<dbReference type="InterPro" id="IPR003542">
    <property type="entry name" value="Enbac_synth_compD-like"/>
</dbReference>